<evidence type="ECO:0000256" key="6">
    <source>
        <dbReference type="ARBA" id="ARBA00022617"/>
    </source>
</evidence>
<evidence type="ECO:0000313" key="20">
    <source>
        <dbReference type="EMBL" id="CAD1841107.1"/>
    </source>
</evidence>
<evidence type="ECO:0000256" key="5">
    <source>
        <dbReference type="ARBA" id="ARBA00022559"/>
    </source>
</evidence>
<feature type="binding site" evidence="15">
    <location>
        <position position="75"/>
    </location>
    <ligand>
        <name>Ca(2+)</name>
        <dbReference type="ChEBI" id="CHEBI:29108"/>
        <label>1</label>
    </ligand>
</feature>
<keyword evidence="12" id="KW-0376">Hydrogen peroxide</keyword>
<dbReference type="Pfam" id="PF00141">
    <property type="entry name" value="peroxidase"/>
    <property type="match status" value="1"/>
</dbReference>
<dbReference type="AlphaFoldDB" id="A0A6V7QE18"/>
<evidence type="ECO:0000256" key="7">
    <source>
        <dbReference type="ARBA" id="ARBA00022723"/>
    </source>
</evidence>
<dbReference type="GO" id="GO:0020037">
    <property type="term" value="F:heme binding"/>
    <property type="evidence" value="ECO:0007669"/>
    <property type="project" value="InterPro"/>
</dbReference>
<evidence type="ECO:0000256" key="9">
    <source>
        <dbReference type="ARBA" id="ARBA00023002"/>
    </source>
</evidence>
<reference evidence="20" key="1">
    <citation type="submission" date="2020-07" db="EMBL/GenBank/DDBJ databases">
        <authorList>
            <person name="Lin J."/>
        </authorList>
    </citation>
    <scope>NUCLEOTIDE SEQUENCE</scope>
</reference>
<organism evidence="20">
    <name type="scientific">Ananas comosus var. bracteatus</name>
    <name type="common">red pineapple</name>
    <dbReference type="NCBI Taxonomy" id="296719"/>
    <lineage>
        <taxon>Eukaryota</taxon>
        <taxon>Viridiplantae</taxon>
        <taxon>Streptophyta</taxon>
        <taxon>Embryophyta</taxon>
        <taxon>Tracheophyta</taxon>
        <taxon>Spermatophyta</taxon>
        <taxon>Magnoliopsida</taxon>
        <taxon>Liliopsida</taxon>
        <taxon>Poales</taxon>
        <taxon>Bromeliaceae</taxon>
        <taxon>Bromelioideae</taxon>
        <taxon>Ananas</taxon>
    </lineage>
</organism>
<comment type="similarity">
    <text evidence="3">Belongs to the peroxidase family. Ascorbate peroxidase subfamily.</text>
</comment>
<feature type="signal peptide" evidence="18">
    <location>
        <begin position="1"/>
        <end position="24"/>
    </location>
</feature>
<evidence type="ECO:0000256" key="3">
    <source>
        <dbReference type="ARBA" id="ARBA00006873"/>
    </source>
</evidence>
<dbReference type="PROSITE" id="PS00436">
    <property type="entry name" value="PEROXIDASE_2"/>
    <property type="match status" value="1"/>
</dbReference>
<evidence type="ECO:0000256" key="11">
    <source>
        <dbReference type="ARBA" id="ARBA00023157"/>
    </source>
</evidence>
<dbReference type="GO" id="GO:0006979">
    <property type="term" value="P:response to oxidative stress"/>
    <property type="evidence" value="ECO:0007669"/>
    <property type="project" value="InterPro"/>
</dbReference>
<keyword evidence="9" id="KW-0560">Oxidoreductase</keyword>
<dbReference type="GO" id="GO:0042744">
    <property type="term" value="P:hydrogen peroxide catabolic process"/>
    <property type="evidence" value="ECO:0007669"/>
    <property type="project" value="UniProtKB-KW"/>
</dbReference>
<dbReference type="InterPro" id="IPR010255">
    <property type="entry name" value="Haem_peroxidase_sf"/>
</dbReference>
<dbReference type="PANTHER" id="PTHR31235">
    <property type="entry name" value="PEROXIDASE 25-RELATED"/>
    <property type="match status" value="1"/>
</dbReference>
<dbReference type="Gene3D" id="1.10.520.10">
    <property type="match status" value="1"/>
</dbReference>
<dbReference type="GO" id="GO:0140825">
    <property type="term" value="F:lactoperoxidase activity"/>
    <property type="evidence" value="ECO:0007669"/>
    <property type="project" value="UniProtKB-EC"/>
</dbReference>
<evidence type="ECO:0000256" key="18">
    <source>
        <dbReference type="SAM" id="SignalP"/>
    </source>
</evidence>
<evidence type="ECO:0000256" key="2">
    <source>
        <dbReference type="ARBA" id="ARBA00002322"/>
    </source>
</evidence>
<evidence type="ECO:0000256" key="17">
    <source>
        <dbReference type="PIRSR" id="PIRSR600823-5"/>
    </source>
</evidence>
<proteinExistence type="inferred from homology"/>
<feature type="chain" id="PRO_5027692109" description="peroxidase" evidence="18">
    <location>
        <begin position="25"/>
        <end position="246"/>
    </location>
</feature>
<dbReference type="CDD" id="cd00693">
    <property type="entry name" value="secretory_peroxidase"/>
    <property type="match status" value="1"/>
</dbReference>
<evidence type="ECO:0000259" key="19">
    <source>
        <dbReference type="PROSITE" id="PS50873"/>
    </source>
</evidence>
<evidence type="ECO:0000256" key="14">
    <source>
        <dbReference type="PIRSR" id="PIRSR600823-2"/>
    </source>
</evidence>
<evidence type="ECO:0000256" key="1">
    <source>
        <dbReference type="ARBA" id="ARBA00000189"/>
    </source>
</evidence>
<feature type="active site" description="Proton acceptor" evidence="13">
    <location>
        <position position="65"/>
    </location>
</feature>
<feature type="domain" description="Plant heme peroxidase family profile" evidence="19">
    <location>
        <begin position="24"/>
        <end position="246"/>
    </location>
</feature>
<dbReference type="EMBL" id="LR862135">
    <property type="protein sequence ID" value="CAD1841107.1"/>
    <property type="molecule type" value="Genomic_DNA"/>
</dbReference>
<evidence type="ECO:0000256" key="8">
    <source>
        <dbReference type="ARBA" id="ARBA00022837"/>
    </source>
</evidence>
<sequence length="246" mass="26545">MKLSFSFFSPLALSFFFLLSSSHGLRVGFYKDSCPEVETIVRETVISYFKKDPTITASVLRLHFHDCFVRGCDGSVLINSTKTNLAEKEAKPNHTLRGFYVIDSAKAAVENKCPEIVSCADIAALAARDAVSLVRNSSGQEWEVGEGRQLVRGGDGGRDGVVSTKSEALKNLPSPLEGIAELKKLFGSKGLTMKDLVVLSGGHAIGRSHCDAFSNRLYNFTGKGDMDPSLDPSYAAQLKKSASQGT</sequence>
<evidence type="ECO:0000256" key="16">
    <source>
        <dbReference type="PIRSR" id="PIRSR600823-4"/>
    </source>
</evidence>
<keyword evidence="11 17" id="KW-1015">Disulfide bond</keyword>
<dbReference type="Gene3D" id="1.10.420.10">
    <property type="entry name" value="Peroxidase, domain 2"/>
    <property type="match status" value="1"/>
</dbReference>
<keyword evidence="18" id="KW-0732">Signal</keyword>
<comment type="catalytic activity">
    <reaction evidence="1">
        <text>2 a phenolic donor + H2O2 = 2 a phenolic radical donor + 2 H2O</text>
        <dbReference type="Rhea" id="RHEA:56136"/>
        <dbReference type="ChEBI" id="CHEBI:15377"/>
        <dbReference type="ChEBI" id="CHEBI:16240"/>
        <dbReference type="ChEBI" id="CHEBI:139520"/>
        <dbReference type="ChEBI" id="CHEBI:139521"/>
        <dbReference type="EC" id="1.11.1.7"/>
    </reaction>
</comment>
<evidence type="ECO:0000256" key="15">
    <source>
        <dbReference type="PIRSR" id="PIRSR600823-3"/>
    </source>
</evidence>
<protein>
    <recommendedName>
        <fullName evidence="4">peroxidase</fullName>
        <ecNumber evidence="4">1.11.1.7</ecNumber>
    </recommendedName>
</protein>
<dbReference type="SUPFAM" id="SSF48113">
    <property type="entry name" value="Heme-dependent peroxidases"/>
    <property type="match status" value="1"/>
</dbReference>
<keyword evidence="5" id="KW-0575">Peroxidase</keyword>
<feature type="disulfide bond" evidence="17">
    <location>
        <begin position="34"/>
        <end position="113"/>
    </location>
</feature>
<dbReference type="InterPro" id="IPR000823">
    <property type="entry name" value="Peroxidase_pln"/>
</dbReference>
<keyword evidence="6" id="KW-0349">Heme</keyword>
<evidence type="ECO:0000256" key="10">
    <source>
        <dbReference type="ARBA" id="ARBA00023004"/>
    </source>
</evidence>
<feature type="binding site" evidence="15">
    <location>
        <position position="66"/>
    </location>
    <ligand>
        <name>Ca(2+)</name>
        <dbReference type="ChEBI" id="CHEBI:29108"/>
        <label>1</label>
    </ligand>
</feature>
<dbReference type="InterPro" id="IPR019794">
    <property type="entry name" value="Peroxidases_AS"/>
</dbReference>
<dbReference type="PROSITE" id="PS00435">
    <property type="entry name" value="PEROXIDASE_1"/>
    <property type="match status" value="1"/>
</dbReference>
<dbReference type="PRINTS" id="PR00461">
    <property type="entry name" value="PLPEROXIDASE"/>
</dbReference>
<comment type="cofactor">
    <cofactor evidence="15">
        <name>Ca(2+)</name>
        <dbReference type="ChEBI" id="CHEBI:29108"/>
    </cofactor>
    <text evidence="15">Binds 2 calcium ions per subunit.</text>
</comment>
<dbReference type="InterPro" id="IPR033905">
    <property type="entry name" value="Secretory_peroxidase"/>
</dbReference>
<feature type="binding site" evidence="14">
    <location>
        <position position="173"/>
    </location>
    <ligand>
        <name>substrate</name>
    </ligand>
</feature>
<dbReference type="PRINTS" id="PR00458">
    <property type="entry name" value="PEROXIDASE"/>
</dbReference>
<feature type="binding site" evidence="15">
    <location>
        <position position="73"/>
    </location>
    <ligand>
        <name>Ca(2+)</name>
        <dbReference type="ChEBI" id="CHEBI:29108"/>
        <label>1</label>
    </ligand>
</feature>
<keyword evidence="10 15" id="KW-0408">Iron</keyword>
<feature type="binding site" evidence="15">
    <location>
        <position position="71"/>
    </location>
    <ligand>
        <name>Ca(2+)</name>
        <dbReference type="ChEBI" id="CHEBI:29108"/>
        <label>1</label>
    </ligand>
</feature>
<evidence type="ECO:0000256" key="4">
    <source>
        <dbReference type="ARBA" id="ARBA00012313"/>
    </source>
</evidence>
<feature type="binding site" description="axial binding residue" evidence="15">
    <location>
        <position position="203"/>
    </location>
    <ligand>
        <name>heme b</name>
        <dbReference type="ChEBI" id="CHEBI:60344"/>
    </ligand>
    <ligandPart>
        <name>Fe</name>
        <dbReference type="ChEBI" id="CHEBI:18248"/>
    </ligandPart>
</feature>
<name>A0A6V7QE18_ANACO</name>
<feature type="disulfide bond" evidence="17">
    <location>
        <begin position="67"/>
        <end position="72"/>
    </location>
</feature>
<comment type="function">
    <text evidence="2">Removal of H(2)O(2), oxidation of toxic reductants, biosynthesis and degradation of lignin, suberization, auxin catabolism, response to environmental stresses such as wounding, pathogen attack and oxidative stress. These functions might be dependent on each isozyme/isoform in each plant tissue.</text>
</comment>
<keyword evidence="8 15" id="KW-0106">Calcium</keyword>
<evidence type="ECO:0000256" key="12">
    <source>
        <dbReference type="ARBA" id="ARBA00023324"/>
    </source>
</evidence>
<dbReference type="InterPro" id="IPR002016">
    <property type="entry name" value="Haem_peroxidase"/>
</dbReference>
<dbReference type="GO" id="GO:0046872">
    <property type="term" value="F:metal ion binding"/>
    <property type="evidence" value="ECO:0007669"/>
    <property type="project" value="UniProtKB-KW"/>
</dbReference>
<dbReference type="PROSITE" id="PS50873">
    <property type="entry name" value="PEROXIDASE_4"/>
    <property type="match status" value="1"/>
</dbReference>
<evidence type="ECO:0000256" key="13">
    <source>
        <dbReference type="PIRSR" id="PIRSR600823-1"/>
    </source>
</evidence>
<feature type="binding site" evidence="15">
    <location>
        <position position="87"/>
    </location>
    <ligand>
        <name>Ca(2+)</name>
        <dbReference type="ChEBI" id="CHEBI:29108"/>
        <label>1</label>
    </ligand>
</feature>
<feature type="binding site" evidence="15">
    <location>
        <position position="69"/>
    </location>
    <ligand>
        <name>Ca(2+)</name>
        <dbReference type="ChEBI" id="CHEBI:29108"/>
        <label>1</label>
    </ligand>
</feature>
<comment type="cofactor">
    <cofactor evidence="15">
        <name>heme b</name>
        <dbReference type="ChEBI" id="CHEBI:60344"/>
    </cofactor>
    <text evidence="15">Binds 1 heme b (iron(II)-protoporphyrin IX) group per subunit.</text>
</comment>
<dbReference type="InterPro" id="IPR019793">
    <property type="entry name" value="Peroxidases_heam-ligand_BS"/>
</dbReference>
<gene>
    <name evidence="20" type="ORF">CB5_LOCUS24318</name>
</gene>
<feature type="site" description="Transition state stabilizer" evidence="16">
    <location>
        <position position="61"/>
    </location>
</feature>
<dbReference type="EC" id="1.11.1.7" evidence="4"/>
<accession>A0A6V7QE18</accession>
<dbReference type="FunFam" id="1.10.520.10:FF:000008">
    <property type="entry name" value="Peroxidase"/>
    <property type="match status" value="1"/>
</dbReference>
<keyword evidence="7 15" id="KW-0479">Metal-binding</keyword>